<feature type="compositionally biased region" description="Basic and acidic residues" evidence="1">
    <location>
        <begin position="268"/>
        <end position="290"/>
    </location>
</feature>
<organism evidence="2 3">
    <name type="scientific">Schizophyllum amplum</name>
    <dbReference type="NCBI Taxonomy" id="97359"/>
    <lineage>
        <taxon>Eukaryota</taxon>
        <taxon>Fungi</taxon>
        <taxon>Dikarya</taxon>
        <taxon>Basidiomycota</taxon>
        <taxon>Agaricomycotina</taxon>
        <taxon>Agaricomycetes</taxon>
        <taxon>Agaricomycetidae</taxon>
        <taxon>Agaricales</taxon>
        <taxon>Schizophyllaceae</taxon>
        <taxon>Schizophyllum</taxon>
    </lineage>
</organism>
<proteinExistence type="predicted"/>
<protein>
    <submittedName>
        <fullName evidence="2">Uncharacterized protein</fullName>
    </submittedName>
</protein>
<sequence>MDLDTPRSESDRYLAYAEPGASYLYGFTPYMSSHSLASMSCYGHLQYYQHNPYVTMQCHALQHPHDLDYLYAYEAGYMTHHTHSGAALAAYSASLDFVNTTPSFGTYDAPSSACLYHHAFCACAYTVAESAQGMQHAGAFYPSIGTLPSAYQYQSSSATYPAPVRAPLAPLAESAPSAPLTASDTVCVFHTITNAITDTVSTTVPNTASNTISSTAIASQNLVFVEEDEEPPFDREAYLYRLRDYHPPSQALLYAQYLKIKAQQEADAKKEQQDADEKKAQEEADEKTAQEEAEAQRAAAAASTIAQAQATSDTAQVHALERKALRAELSMQVQKLYDLEAEVLEQLLQLEVAEAELAGTCAELTGSRL</sequence>
<gene>
    <name evidence="2" type="ORF">BD626DRAFT_39282</name>
</gene>
<feature type="compositionally biased region" description="Low complexity" evidence="1">
    <location>
        <begin position="296"/>
        <end position="305"/>
    </location>
</feature>
<evidence type="ECO:0000256" key="1">
    <source>
        <dbReference type="SAM" id="MobiDB-lite"/>
    </source>
</evidence>
<evidence type="ECO:0000313" key="3">
    <source>
        <dbReference type="Proteomes" id="UP000320762"/>
    </source>
</evidence>
<dbReference type="EMBL" id="VDMD01000105">
    <property type="protein sequence ID" value="TRM55649.1"/>
    <property type="molecule type" value="Genomic_DNA"/>
</dbReference>
<reference evidence="2 3" key="1">
    <citation type="journal article" date="2019" name="New Phytol.">
        <title>Comparative genomics reveals unique wood-decay strategies and fruiting body development in the Schizophyllaceae.</title>
        <authorList>
            <person name="Almasi E."/>
            <person name="Sahu N."/>
            <person name="Krizsan K."/>
            <person name="Balint B."/>
            <person name="Kovacs G.M."/>
            <person name="Kiss B."/>
            <person name="Cseklye J."/>
            <person name="Drula E."/>
            <person name="Henrissat B."/>
            <person name="Nagy I."/>
            <person name="Chovatia M."/>
            <person name="Adam C."/>
            <person name="LaButti K."/>
            <person name="Lipzen A."/>
            <person name="Riley R."/>
            <person name="Grigoriev I.V."/>
            <person name="Nagy L.G."/>
        </authorList>
    </citation>
    <scope>NUCLEOTIDE SEQUENCE [LARGE SCALE GENOMIC DNA]</scope>
    <source>
        <strain evidence="2 3">NL-1724</strain>
    </source>
</reference>
<comment type="caution">
    <text evidence="2">The sequence shown here is derived from an EMBL/GenBank/DDBJ whole genome shotgun (WGS) entry which is preliminary data.</text>
</comment>
<keyword evidence="3" id="KW-1185">Reference proteome</keyword>
<dbReference type="Proteomes" id="UP000320762">
    <property type="component" value="Unassembled WGS sequence"/>
</dbReference>
<feature type="region of interest" description="Disordered" evidence="1">
    <location>
        <begin position="268"/>
        <end position="305"/>
    </location>
</feature>
<dbReference type="AlphaFoldDB" id="A0A550BSY1"/>
<accession>A0A550BSY1</accession>
<name>A0A550BSY1_9AGAR</name>
<evidence type="ECO:0000313" key="2">
    <source>
        <dbReference type="EMBL" id="TRM55649.1"/>
    </source>
</evidence>